<reference evidence="2 3" key="1">
    <citation type="submission" date="2021-06" db="EMBL/GenBank/DDBJ databases">
        <title>Bacillus sp. RD4P76, an endophyte from a halophyte.</title>
        <authorList>
            <person name="Sun J.-Q."/>
        </authorList>
    </citation>
    <scope>NUCLEOTIDE SEQUENCE [LARGE SCALE GENOMIC DNA]</scope>
    <source>
        <strain evidence="2 3">CGMCC 1.15917</strain>
    </source>
</reference>
<dbReference type="Proteomes" id="UP000784880">
    <property type="component" value="Unassembled WGS sequence"/>
</dbReference>
<feature type="domain" description="IrrE N-terminal-like" evidence="1">
    <location>
        <begin position="42"/>
        <end position="142"/>
    </location>
</feature>
<gene>
    <name evidence="2" type="ORF">KS419_05120</name>
</gene>
<dbReference type="Pfam" id="PF06114">
    <property type="entry name" value="Peptidase_M78"/>
    <property type="match status" value="1"/>
</dbReference>
<keyword evidence="3" id="KW-1185">Reference proteome</keyword>
<comment type="caution">
    <text evidence="2">The sequence shown here is derived from an EMBL/GenBank/DDBJ whole genome shotgun (WGS) entry which is preliminary data.</text>
</comment>
<sequence length="210" mass="25461">MYNTITESWIIKEYQKRDIVRIQDLCIKKVSKSFNIGLIFHRYRSECIHEMDFGVIYVNELKPHAQQRVEFFHEMGHVLKHYGDQKTMPDTFMRLQEQQAETFSLYAAMPLHILEPLLDNGISIKEITDLFDLPEYFVRKRLAQLDRLYLRRRSYKKQKLIEDITITYRQSYDPSKWSDETWRIMDQLKKQTNKEVINHVGLLRRNRRTS</sequence>
<dbReference type="EMBL" id="JAHQCS010000057">
    <property type="protein sequence ID" value="MBU9711119.1"/>
    <property type="molecule type" value="Genomic_DNA"/>
</dbReference>
<dbReference type="InterPro" id="IPR010359">
    <property type="entry name" value="IrrE_HExxH"/>
</dbReference>
<name>A0ABS6JBQ8_9BACI</name>
<protein>
    <submittedName>
        <fullName evidence="2">ImmA/IrrE family metallo-endopeptidase</fullName>
    </submittedName>
</protein>
<organism evidence="2 3">
    <name type="scientific">Evansella tamaricis</name>
    <dbReference type="NCBI Taxonomy" id="2069301"/>
    <lineage>
        <taxon>Bacteria</taxon>
        <taxon>Bacillati</taxon>
        <taxon>Bacillota</taxon>
        <taxon>Bacilli</taxon>
        <taxon>Bacillales</taxon>
        <taxon>Bacillaceae</taxon>
        <taxon>Evansella</taxon>
    </lineage>
</organism>
<evidence type="ECO:0000313" key="2">
    <source>
        <dbReference type="EMBL" id="MBU9711119.1"/>
    </source>
</evidence>
<dbReference type="RefSeq" id="WP_217065008.1">
    <property type="nucleotide sequence ID" value="NZ_JAHQCS010000057.1"/>
</dbReference>
<evidence type="ECO:0000313" key="3">
    <source>
        <dbReference type="Proteomes" id="UP000784880"/>
    </source>
</evidence>
<accession>A0ABS6JBQ8</accession>
<evidence type="ECO:0000259" key="1">
    <source>
        <dbReference type="Pfam" id="PF06114"/>
    </source>
</evidence>
<proteinExistence type="predicted"/>